<dbReference type="EMBL" id="VYZN01000025">
    <property type="protein sequence ID" value="KAE9535750.1"/>
    <property type="molecule type" value="Genomic_DNA"/>
</dbReference>
<feature type="region of interest" description="Disordered" evidence="1">
    <location>
        <begin position="289"/>
        <end position="310"/>
    </location>
</feature>
<proteinExistence type="predicted"/>
<dbReference type="AlphaFoldDB" id="A0A6G0TPW7"/>
<sequence>MGLPIGEAQFKDGFTMAAHSIGLLPRIFGTICGLPIAEGLRFIDKACGLLPGAPQLIIGGPHTIGFLCGLLPQGPPIGLPIGGPQFIGEPPIWWQGLPDIMGREFIICLIIHILTPLSKIFKELKNILNFDTTRARFTPRPGKLLIEKNKIGLFYNNWLKGVEVNLEVMVVVVEKYVVSSWLEVVEVDLESSLKQYIRAGSTHFIKIIWITVASLHMRWHILTLIVIRHLITASRRTVCVLDSHNGRAGRVLFDDREEDDISNNNNTTAAAAAAAGFCASENVDSEAFVNREKRKTPSSSSSSVAAVMDERYNNNVEKKCFRKKKPKQ</sequence>
<reference evidence="2 3" key="1">
    <citation type="submission" date="2019-08" db="EMBL/GenBank/DDBJ databases">
        <title>The genome of the soybean aphid Biotype 1, its phylome, world population structure and adaptation to the North American continent.</title>
        <authorList>
            <person name="Giordano R."/>
            <person name="Donthu R.K."/>
            <person name="Hernandez A.G."/>
            <person name="Wright C.L."/>
            <person name="Zimin A.V."/>
        </authorList>
    </citation>
    <scope>NUCLEOTIDE SEQUENCE [LARGE SCALE GENOMIC DNA]</scope>
    <source>
        <tissue evidence="2">Whole aphids</tissue>
    </source>
</reference>
<comment type="caution">
    <text evidence="2">The sequence shown here is derived from an EMBL/GenBank/DDBJ whole genome shotgun (WGS) entry which is preliminary data.</text>
</comment>
<evidence type="ECO:0000256" key="1">
    <source>
        <dbReference type="SAM" id="MobiDB-lite"/>
    </source>
</evidence>
<name>A0A6G0TPW7_APHGL</name>
<evidence type="ECO:0000313" key="2">
    <source>
        <dbReference type="EMBL" id="KAE9535750.1"/>
    </source>
</evidence>
<accession>A0A6G0TPW7</accession>
<keyword evidence="3" id="KW-1185">Reference proteome</keyword>
<protein>
    <submittedName>
        <fullName evidence="2">Uncharacterized protein</fullName>
    </submittedName>
</protein>
<organism evidence="2 3">
    <name type="scientific">Aphis glycines</name>
    <name type="common">Soybean aphid</name>
    <dbReference type="NCBI Taxonomy" id="307491"/>
    <lineage>
        <taxon>Eukaryota</taxon>
        <taxon>Metazoa</taxon>
        <taxon>Ecdysozoa</taxon>
        <taxon>Arthropoda</taxon>
        <taxon>Hexapoda</taxon>
        <taxon>Insecta</taxon>
        <taxon>Pterygota</taxon>
        <taxon>Neoptera</taxon>
        <taxon>Paraneoptera</taxon>
        <taxon>Hemiptera</taxon>
        <taxon>Sternorrhyncha</taxon>
        <taxon>Aphidomorpha</taxon>
        <taxon>Aphidoidea</taxon>
        <taxon>Aphididae</taxon>
        <taxon>Aphidini</taxon>
        <taxon>Aphis</taxon>
        <taxon>Aphis</taxon>
    </lineage>
</organism>
<dbReference type="Proteomes" id="UP000475862">
    <property type="component" value="Unassembled WGS sequence"/>
</dbReference>
<gene>
    <name evidence="2" type="ORF">AGLY_007651</name>
</gene>
<evidence type="ECO:0000313" key="3">
    <source>
        <dbReference type="Proteomes" id="UP000475862"/>
    </source>
</evidence>